<proteinExistence type="predicted"/>
<accession>A0ABV6NLY7</accession>
<dbReference type="RefSeq" id="WP_273843754.1">
    <property type="nucleotide sequence ID" value="NZ_JAQQWT010000007.1"/>
</dbReference>
<comment type="caution">
    <text evidence="1">The sequence shown here is derived from an EMBL/GenBank/DDBJ whole genome shotgun (WGS) entry which is preliminary data.</text>
</comment>
<evidence type="ECO:0000313" key="1">
    <source>
        <dbReference type="EMBL" id="MFC0561763.1"/>
    </source>
</evidence>
<reference evidence="1 2" key="1">
    <citation type="submission" date="2024-09" db="EMBL/GenBank/DDBJ databases">
        <authorList>
            <person name="Sun Q."/>
            <person name="Mori K."/>
        </authorList>
    </citation>
    <scope>NUCLEOTIDE SEQUENCE [LARGE SCALE GENOMIC DNA]</scope>
    <source>
        <strain evidence="1 2">NCAIM B.02301</strain>
    </source>
</reference>
<sequence>MGMCPICNGLNSLQLTCDICQKEQIDYGRVMDYYGKYEAYMPIDLNKMNNGIANDERDELCPHYIICSQCGKTSVYLVKEQ</sequence>
<gene>
    <name evidence="1" type="ORF">ACFFH4_23050</name>
</gene>
<keyword evidence="2" id="KW-1185">Reference proteome</keyword>
<dbReference type="EMBL" id="JBHLTR010000082">
    <property type="protein sequence ID" value="MFC0561763.1"/>
    <property type="molecule type" value="Genomic_DNA"/>
</dbReference>
<organism evidence="1 2">
    <name type="scientific">Halalkalibacter alkalisediminis</name>
    <dbReference type="NCBI Taxonomy" id="935616"/>
    <lineage>
        <taxon>Bacteria</taxon>
        <taxon>Bacillati</taxon>
        <taxon>Bacillota</taxon>
        <taxon>Bacilli</taxon>
        <taxon>Bacillales</taxon>
        <taxon>Bacillaceae</taxon>
        <taxon>Halalkalibacter</taxon>
    </lineage>
</organism>
<evidence type="ECO:0000313" key="2">
    <source>
        <dbReference type="Proteomes" id="UP001589833"/>
    </source>
</evidence>
<name>A0ABV6NLY7_9BACI</name>
<protein>
    <submittedName>
        <fullName evidence="1">Uncharacterized protein</fullName>
    </submittedName>
</protein>
<dbReference type="Proteomes" id="UP001589833">
    <property type="component" value="Unassembled WGS sequence"/>
</dbReference>